<proteinExistence type="predicted"/>
<keyword evidence="2" id="KW-1185">Reference proteome</keyword>
<protein>
    <submittedName>
        <fullName evidence="1">Uncharacterized protein</fullName>
    </submittedName>
</protein>
<dbReference type="EMBL" id="CACSLK010027831">
    <property type="protein sequence ID" value="CAA0831058.1"/>
    <property type="molecule type" value="Genomic_DNA"/>
</dbReference>
<evidence type="ECO:0000313" key="2">
    <source>
        <dbReference type="Proteomes" id="UP001153555"/>
    </source>
</evidence>
<dbReference type="AlphaFoldDB" id="A0A9N7NBM1"/>
<accession>A0A9N7NBM1</accession>
<reference evidence="1" key="1">
    <citation type="submission" date="2019-12" db="EMBL/GenBank/DDBJ databases">
        <authorList>
            <person name="Scholes J."/>
        </authorList>
    </citation>
    <scope>NUCLEOTIDE SEQUENCE</scope>
</reference>
<sequence>MTFTVSQIGTIFGDLPYEPLAIPVNMLHGDYHHQSSSQEQRLLKSNVVVKEEHCEIGFRDHFYCGSTSLKTSTSISTTDNVVRIKQEYDCRHTLYESKNLSIWDPNKVIKKRRSKLPQYTLSPIARILKQLHHVVYHSKLSTLNRVKAAYDRREKRAPKYDDVLIYEKCKHVAENEIGIGARLLSSRPFNSSRKPRYALAYSTTTSSSNESGYSYYSNCLIDVPITSSPS</sequence>
<gene>
    <name evidence="1" type="ORF">SHERM_26441</name>
</gene>
<name>A0A9N7NBM1_STRHE</name>
<evidence type="ECO:0000313" key="1">
    <source>
        <dbReference type="EMBL" id="CAA0831058.1"/>
    </source>
</evidence>
<dbReference type="OrthoDB" id="909704at2759"/>
<dbReference type="Proteomes" id="UP001153555">
    <property type="component" value="Unassembled WGS sequence"/>
</dbReference>
<organism evidence="1 2">
    <name type="scientific">Striga hermonthica</name>
    <name type="common">Purple witchweed</name>
    <name type="synonym">Buchnera hermonthica</name>
    <dbReference type="NCBI Taxonomy" id="68872"/>
    <lineage>
        <taxon>Eukaryota</taxon>
        <taxon>Viridiplantae</taxon>
        <taxon>Streptophyta</taxon>
        <taxon>Embryophyta</taxon>
        <taxon>Tracheophyta</taxon>
        <taxon>Spermatophyta</taxon>
        <taxon>Magnoliopsida</taxon>
        <taxon>eudicotyledons</taxon>
        <taxon>Gunneridae</taxon>
        <taxon>Pentapetalae</taxon>
        <taxon>asterids</taxon>
        <taxon>lamiids</taxon>
        <taxon>Lamiales</taxon>
        <taxon>Orobanchaceae</taxon>
        <taxon>Buchnereae</taxon>
        <taxon>Striga</taxon>
    </lineage>
</organism>
<comment type="caution">
    <text evidence="1">The sequence shown here is derived from an EMBL/GenBank/DDBJ whole genome shotgun (WGS) entry which is preliminary data.</text>
</comment>